<reference evidence="1" key="2">
    <citation type="submission" date="2023-05" db="EMBL/GenBank/DDBJ databases">
        <authorList>
            <person name="Fouks B."/>
        </authorList>
    </citation>
    <scope>NUCLEOTIDE SEQUENCE</scope>
    <source>
        <strain evidence="1">Stay&amp;Tobe</strain>
        <tissue evidence="1">Testes</tissue>
    </source>
</reference>
<keyword evidence="2" id="KW-1185">Reference proteome</keyword>
<dbReference type="AlphaFoldDB" id="A0AAD8A8R9"/>
<evidence type="ECO:0000313" key="1">
    <source>
        <dbReference type="EMBL" id="KAJ9594635.1"/>
    </source>
</evidence>
<sequence length="282" mass="31055">FLSTVVAEFRVRGKKARVARIEPRRCDSSVRALVAQLVRGRVSLSECDRFADRIPELAEVIYNKKNLLFKTQLVKGRAQLVRGRAQLVRGRGKSWRVSLIAQLVRGRVSLSECDGEVRVGEVRGTNPGAGRTQLVKGRVAQLVRGRVSLSESQLVRGRVAQLVRGLAQLVRGLVAQLVRGLVAQLVRGLGKISLSESQLVRGLGKSARGSLFESRAGCEVKNKKKKRGSLYRLDKQSCADITLYGIYCEKVDKQSCADVVLVTNSLVQTLHLYAVSIKSSTY</sequence>
<evidence type="ECO:0000313" key="2">
    <source>
        <dbReference type="Proteomes" id="UP001233999"/>
    </source>
</evidence>
<dbReference type="EMBL" id="JASPKZ010002806">
    <property type="protein sequence ID" value="KAJ9594635.1"/>
    <property type="molecule type" value="Genomic_DNA"/>
</dbReference>
<comment type="caution">
    <text evidence="1">The sequence shown here is derived from an EMBL/GenBank/DDBJ whole genome shotgun (WGS) entry which is preliminary data.</text>
</comment>
<name>A0AAD8A8R9_DIPPU</name>
<reference evidence="1" key="1">
    <citation type="journal article" date="2023" name="IScience">
        <title>Live-bearing cockroach genome reveals convergent evolutionary mechanisms linked to viviparity in insects and beyond.</title>
        <authorList>
            <person name="Fouks B."/>
            <person name="Harrison M.C."/>
            <person name="Mikhailova A.A."/>
            <person name="Marchal E."/>
            <person name="English S."/>
            <person name="Carruthers M."/>
            <person name="Jennings E.C."/>
            <person name="Chiamaka E.L."/>
            <person name="Frigard R.A."/>
            <person name="Pippel M."/>
            <person name="Attardo G.M."/>
            <person name="Benoit J.B."/>
            <person name="Bornberg-Bauer E."/>
            <person name="Tobe S.S."/>
        </authorList>
    </citation>
    <scope>NUCLEOTIDE SEQUENCE</scope>
    <source>
        <strain evidence="1">Stay&amp;Tobe</strain>
    </source>
</reference>
<organism evidence="1 2">
    <name type="scientific">Diploptera punctata</name>
    <name type="common">Pacific beetle cockroach</name>
    <dbReference type="NCBI Taxonomy" id="6984"/>
    <lineage>
        <taxon>Eukaryota</taxon>
        <taxon>Metazoa</taxon>
        <taxon>Ecdysozoa</taxon>
        <taxon>Arthropoda</taxon>
        <taxon>Hexapoda</taxon>
        <taxon>Insecta</taxon>
        <taxon>Pterygota</taxon>
        <taxon>Neoptera</taxon>
        <taxon>Polyneoptera</taxon>
        <taxon>Dictyoptera</taxon>
        <taxon>Blattodea</taxon>
        <taxon>Blaberoidea</taxon>
        <taxon>Blaberidae</taxon>
        <taxon>Diplopterinae</taxon>
        <taxon>Diploptera</taxon>
    </lineage>
</organism>
<accession>A0AAD8A8R9</accession>
<feature type="non-terminal residue" evidence="1">
    <location>
        <position position="1"/>
    </location>
</feature>
<gene>
    <name evidence="1" type="ORF">L9F63_027383</name>
</gene>
<dbReference type="Proteomes" id="UP001233999">
    <property type="component" value="Unassembled WGS sequence"/>
</dbReference>
<proteinExistence type="predicted"/>
<protein>
    <submittedName>
        <fullName evidence="1">Uncharacterized protein</fullName>
    </submittedName>
</protein>
<feature type="non-terminal residue" evidence="1">
    <location>
        <position position="282"/>
    </location>
</feature>